<dbReference type="OrthoDB" id="5292888at2"/>
<dbReference type="EMBL" id="LAQU01000003">
    <property type="protein sequence ID" value="KKB64655.1"/>
    <property type="molecule type" value="Genomic_DNA"/>
</dbReference>
<dbReference type="STRING" id="28092.WM40_04380"/>
<dbReference type="InterPro" id="IPR050832">
    <property type="entry name" value="Bact_Acetyltransf"/>
</dbReference>
<evidence type="ECO:0000256" key="1">
    <source>
        <dbReference type="ARBA" id="ARBA00022679"/>
    </source>
</evidence>
<dbReference type="RefSeq" id="WP_046152318.1">
    <property type="nucleotide sequence ID" value="NZ_CADFGU010000005.1"/>
</dbReference>
<keyword evidence="5" id="KW-1185">Reference proteome</keyword>
<evidence type="ECO:0000313" key="5">
    <source>
        <dbReference type="Proteomes" id="UP000033618"/>
    </source>
</evidence>
<organism evidence="4 5">
    <name type="scientific">Robbsia andropogonis</name>
    <dbReference type="NCBI Taxonomy" id="28092"/>
    <lineage>
        <taxon>Bacteria</taxon>
        <taxon>Pseudomonadati</taxon>
        <taxon>Pseudomonadota</taxon>
        <taxon>Betaproteobacteria</taxon>
        <taxon>Burkholderiales</taxon>
        <taxon>Burkholderiaceae</taxon>
        <taxon>Robbsia</taxon>
    </lineage>
</organism>
<dbReference type="InterPro" id="IPR000182">
    <property type="entry name" value="GNAT_dom"/>
</dbReference>
<evidence type="ECO:0000256" key="2">
    <source>
        <dbReference type="ARBA" id="ARBA00023315"/>
    </source>
</evidence>
<dbReference type="AlphaFoldDB" id="A0A0F5K3Z4"/>
<sequence length="171" mass="19417">MAENKISLREAASDDALHIARLHTRSWQLAYSHILPAAYLLEKVPAEHMAHWKNYMAQPAKARGLVMLAECKGVPVGFVRAENVDDSSYGILLDCLHVLATHQGCGAGKLMIDAVRRWTRKQNQNLMHLYVLEGNLRAIAFYERNGWRFEGTKASFIDTTPVIDHRYLMEV</sequence>
<dbReference type="Proteomes" id="UP000033618">
    <property type="component" value="Unassembled WGS sequence"/>
</dbReference>
<evidence type="ECO:0000259" key="3">
    <source>
        <dbReference type="PROSITE" id="PS51186"/>
    </source>
</evidence>
<dbReference type="PATRIC" id="fig|28092.6.peg.1035"/>
<gene>
    <name evidence="4" type="ORF">WM40_04380</name>
</gene>
<comment type="caution">
    <text evidence="4">The sequence shown here is derived from an EMBL/GenBank/DDBJ whole genome shotgun (WGS) entry which is preliminary data.</text>
</comment>
<dbReference type="InterPro" id="IPR016181">
    <property type="entry name" value="Acyl_CoA_acyltransferase"/>
</dbReference>
<dbReference type="SUPFAM" id="SSF55729">
    <property type="entry name" value="Acyl-CoA N-acyltransferases (Nat)"/>
    <property type="match status" value="1"/>
</dbReference>
<dbReference type="CDD" id="cd04301">
    <property type="entry name" value="NAT_SF"/>
    <property type="match status" value="1"/>
</dbReference>
<feature type="domain" description="N-acetyltransferase" evidence="3">
    <location>
        <begin position="6"/>
        <end position="171"/>
    </location>
</feature>
<dbReference type="PANTHER" id="PTHR43877">
    <property type="entry name" value="AMINOALKYLPHOSPHONATE N-ACETYLTRANSFERASE-RELATED-RELATED"/>
    <property type="match status" value="1"/>
</dbReference>
<name>A0A0F5K3Z4_9BURK</name>
<dbReference type="PROSITE" id="PS51186">
    <property type="entry name" value="GNAT"/>
    <property type="match status" value="1"/>
</dbReference>
<evidence type="ECO:0000313" key="4">
    <source>
        <dbReference type="EMBL" id="KKB64655.1"/>
    </source>
</evidence>
<keyword evidence="1 4" id="KW-0808">Transferase</keyword>
<accession>A0A0F5K3Z4</accession>
<dbReference type="Gene3D" id="3.40.630.30">
    <property type="match status" value="1"/>
</dbReference>
<dbReference type="GO" id="GO:0016747">
    <property type="term" value="F:acyltransferase activity, transferring groups other than amino-acyl groups"/>
    <property type="evidence" value="ECO:0007669"/>
    <property type="project" value="InterPro"/>
</dbReference>
<proteinExistence type="predicted"/>
<keyword evidence="2" id="KW-0012">Acyltransferase</keyword>
<dbReference type="Pfam" id="PF00583">
    <property type="entry name" value="Acetyltransf_1"/>
    <property type="match status" value="1"/>
</dbReference>
<reference evidence="4 5" key="1">
    <citation type="submission" date="2015-03" db="EMBL/GenBank/DDBJ databases">
        <title>Draft Genome Sequence of Burkholderia andropogonis type strain ICMP2807, isolated from Sorghum bicolor.</title>
        <authorList>
            <person name="Lopes-Santos L."/>
            <person name="Castro D.B."/>
            <person name="Ottoboni L.M."/>
            <person name="Park D."/>
            <person name="Weirc B.S."/>
            <person name="Destefano S.A."/>
        </authorList>
    </citation>
    <scope>NUCLEOTIDE SEQUENCE [LARGE SCALE GENOMIC DNA]</scope>
    <source>
        <strain evidence="4 5">ICMP2807</strain>
    </source>
</reference>
<protein>
    <submittedName>
        <fullName evidence="4">GCN5 family acetyltransferase</fullName>
    </submittedName>
</protein>